<feature type="compositionally biased region" description="Basic residues" evidence="1">
    <location>
        <begin position="19"/>
        <end position="74"/>
    </location>
</feature>
<dbReference type="EMBL" id="CADCTN010000043">
    <property type="protein sequence ID" value="CAA9223991.1"/>
    <property type="molecule type" value="Genomic_DNA"/>
</dbReference>
<feature type="compositionally biased region" description="Basic and acidic residues" evidence="1">
    <location>
        <begin position="184"/>
        <end position="198"/>
    </location>
</feature>
<proteinExistence type="predicted"/>
<feature type="compositionally biased region" description="Basic residues" evidence="1">
    <location>
        <begin position="156"/>
        <end position="168"/>
    </location>
</feature>
<feature type="region of interest" description="Disordered" evidence="1">
    <location>
        <begin position="1"/>
        <end position="198"/>
    </location>
</feature>
<name>A0A6J4HGK9_9ACTN</name>
<dbReference type="GO" id="GO:0004424">
    <property type="term" value="F:imidazoleglycerol-phosphate dehydratase activity"/>
    <property type="evidence" value="ECO:0007669"/>
    <property type="project" value="UniProtKB-EC"/>
</dbReference>
<evidence type="ECO:0000256" key="1">
    <source>
        <dbReference type="SAM" id="MobiDB-lite"/>
    </source>
</evidence>
<dbReference type="EC" id="4.2.1.19" evidence="2"/>
<dbReference type="AlphaFoldDB" id="A0A6J4HGK9"/>
<protein>
    <submittedName>
        <fullName evidence="2">Imidazoleglycerol-phosphate dehydratase</fullName>
        <ecNumber evidence="2">4.2.1.19</ecNumber>
    </submittedName>
</protein>
<feature type="compositionally biased region" description="Basic and acidic residues" evidence="1">
    <location>
        <begin position="1"/>
        <end position="16"/>
    </location>
</feature>
<organism evidence="2">
    <name type="scientific">uncultured Blastococcus sp</name>
    <dbReference type="NCBI Taxonomy" id="217144"/>
    <lineage>
        <taxon>Bacteria</taxon>
        <taxon>Bacillati</taxon>
        <taxon>Actinomycetota</taxon>
        <taxon>Actinomycetes</taxon>
        <taxon>Geodermatophilales</taxon>
        <taxon>Geodermatophilaceae</taxon>
        <taxon>Blastococcus</taxon>
        <taxon>environmental samples</taxon>
    </lineage>
</organism>
<gene>
    <name evidence="2" type="ORF">AVDCRST_MAG52-655</name>
</gene>
<evidence type="ECO:0000313" key="2">
    <source>
        <dbReference type="EMBL" id="CAA9223991.1"/>
    </source>
</evidence>
<feature type="non-terminal residue" evidence="2">
    <location>
        <position position="198"/>
    </location>
</feature>
<sequence length="198" mass="22639">EPHCTRRAGDQRDQAGRRAGPRRHRDQLHQHRCRLLRPHAHRAVQAQRHRPLRPGRRRPAHRRPPHRRGRRHRPGAGLRAGPRRQARHHPLRRRDDPDGRGARPGGGRPLRPAVLRARRAREHDADDRPGLPHQPDRARAGVLRLQRADQPARAGPLRRPRRPPHRRGPVQGARPGAAPGGGHRPPDHRRAVDQGRPV</sequence>
<keyword evidence="2" id="KW-0456">Lyase</keyword>
<accession>A0A6J4HGK9</accession>
<feature type="compositionally biased region" description="Basic and acidic residues" evidence="1">
    <location>
        <begin position="121"/>
        <end position="139"/>
    </location>
</feature>
<feature type="compositionally biased region" description="Basic residues" evidence="1">
    <location>
        <begin position="81"/>
        <end position="92"/>
    </location>
</feature>
<feature type="non-terminal residue" evidence="2">
    <location>
        <position position="1"/>
    </location>
</feature>
<reference evidence="2" key="1">
    <citation type="submission" date="2020-02" db="EMBL/GenBank/DDBJ databases">
        <authorList>
            <person name="Meier V. D."/>
        </authorList>
    </citation>
    <scope>NUCLEOTIDE SEQUENCE</scope>
    <source>
        <strain evidence="2">AVDCRST_MAG52</strain>
    </source>
</reference>